<feature type="domain" description="Peptidase M13 N-terminal" evidence="11">
    <location>
        <begin position="117"/>
        <end position="460"/>
    </location>
</feature>
<reference evidence="12 13" key="1">
    <citation type="journal article" date="2020" name="Cell">
        <title>Large-Scale Comparative Analyses of Tick Genomes Elucidate Their Genetic Diversity and Vector Capacities.</title>
        <authorList>
            <consortium name="Tick Genome and Microbiome Consortium (TIGMIC)"/>
            <person name="Jia N."/>
            <person name="Wang J."/>
            <person name="Shi W."/>
            <person name="Du L."/>
            <person name="Sun Y."/>
            <person name="Zhan W."/>
            <person name="Jiang J.F."/>
            <person name="Wang Q."/>
            <person name="Zhang B."/>
            <person name="Ji P."/>
            <person name="Bell-Sakyi L."/>
            <person name="Cui X.M."/>
            <person name="Yuan T.T."/>
            <person name="Jiang B.G."/>
            <person name="Yang W.F."/>
            <person name="Lam T.T."/>
            <person name="Chang Q.C."/>
            <person name="Ding S.J."/>
            <person name="Wang X.J."/>
            <person name="Zhu J.G."/>
            <person name="Ruan X.D."/>
            <person name="Zhao L."/>
            <person name="Wei J.T."/>
            <person name="Ye R.Z."/>
            <person name="Que T.C."/>
            <person name="Du C.H."/>
            <person name="Zhou Y.H."/>
            <person name="Cheng J.X."/>
            <person name="Dai P.F."/>
            <person name="Guo W.B."/>
            <person name="Han X.H."/>
            <person name="Huang E.J."/>
            <person name="Li L.F."/>
            <person name="Wei W."/>
            <person name="Gao Y.C."/>
            <person name="Liu J.Z."/>
            <person name="Shao H.Z."/>
            <person name="Wang X."/>
            <person name="Wang C.C."/>
            <person name="Yang T.C."/>
            <person name="Huo Q.B."/>
            <person name="Li W."/>
            <person name="Chen H.Y."/>
            <person name="Chen S.E."/>
            <person name="Zhou L.G."/>
            <person name="Ni X.B."/>
            <person name="Tian J.H."/>
            <person name="Sheng Y."/>
            <person name="Liu T."/>
            <person name="Pan Y.S."/>
            <person name="Xia L.Y."/>
            <person name="Li J."/>
            <person name="Zhao F."/>
            <person name="Cao W.C."/>
        </authorList>
    </citation>
    <scope>NUCLEOTIDE SEQUENCE [LARGE SCALE GENOMIC DNA]</scope>
    <source>
        <strain evidence="12">HaeL-2018</strain>
    </source>
</reference>
<keyword evidence="9" id="KW-0472">Membrane</keyword>
<keyword evidence="13" id="KW-1185">Reference proteome</keyword>
<evidence type="ECO:0000256" key="6">
    <source>
        <dbReference type="ARBA" id="ARBA00022833"/>
    </source>
</evidence>
<dbReference type="InterPro" id="IPR024079">
    <property type="entry name" value="MetalloPept_cat_dom_sf"/>
</dbReference>
<evidence type="ECO:0000256" key="1">
    <source>
        <dbReference type="ARBA" id="ARBA00001947"/>
    </source>
</evidence>
<keyword evidence="7" id="KW-0482">Metalloprotease</keyword>
<keyword evidence="9" id="KW-1133">Transmembrane helix</keyword>
<dbReference type="GO" id="GO:0046872">
    <property type="term" value="F:metal ion binding"/>
    <property type="evidence" value="ECO:0007669"/>
    <property type="project" value="UniProtKB-KW"/>
</dbReference>
<name>A0A9J6GV24_HAELO</name>
<evidence type="ECO:0000313" key="13">
    <source>
        <dbReference type="Proteomes" id="UP000821853"/>
    </source>
</evidence>
<proteinExistence type="inferred from homology"/>
<dbReference type="PANTHER" id="PTHR11733">
    <property type="entry name" value="ZINC METALLOPROTEASE FAMILY M13 NEPRILYSIN-RELATED"/>
    <property type="match status" value="1"/>
</dbReference>
<keyword evidence="3" id="KW-0645">Protease</keyword>
<evidence type="ECO:0000256" key="3">
    <source>
        <dbReference type="ARBA" id="ARBA00022670"/>
    </source>
</evidence>
<evidence type="ECO:0000256" key="9">
    <source>
        <dbReference type="SAM" id="Phobius"/>
    </source>
</evidence>
<dbReference type="PROSITE" id="PS51885">
    <property type="entry name" value="NEPRILYSIN"/>
    <property type="match status" value="1"/>
</dbReference>
<keyword evidence="9" id="KW-0812">Transmembrane</keyword>
<gene>
    <name evidence="12" type="ORF">HPB48_022028</name>
</gene>
<dbReference type="OMA" id="HAAYRIN"/>
<dbReference type="Pfam" id="PF01431">
    <property type="entry name" value="Peptidase_M13"/>
    <property type="match status" value="1"/>
</dbReference>
<keyword evidence="4" id="KW-0479">Metal-binding</keyword>
<comment type="caution">
    <text evidence="12">The sequence shown here is derived from an EMBL/GenBank/DDBJ whole genome shotgun (WGS) entry which is preliminary data.</text>
</comment>
<dbReference type="InterPro" id="IPR008753">
    <property type="entry name" value="Peptidase_M13_N"/>
</dbReference>
<dbReference type="SUPFAM" id="SSF55486">
    <property type="entry name" value="Metalloproteases ('zincins'), catalytic domain"/>
    <property type="match status" value="2"/>
</dbReference>
<evidence type="ECO:0000256" key="2">
    <source>
        <dbReference type="ARBA" id="ARBA00007357"/>
    </source>
</evidence>
<dbReference type="InterPro" id="IPR042089">
    <property type="entry name" value="Peptidase_M13_dom_2"/>
</dbReference>
<organism evidence="12 13">
    <name type="scientific">Haemaphysalis longicornis</name>
    <name type="common">Bush tick</name>
    <dbReference type="NCBI Taxonomy" id="44386"/>
    <lineage>
        <taxon>Eukaryota</taxon>
        <taxon>Metazoa</taxon>
        <taxon>Ecdysozoa</taxon>
        <taxon>Arthropoda</taxon>
        <taxon>Chelicerata</taxon>
        <taxon>Arachnida</taxon>
        <taxon>Acari</taxon>
        <taxon>Parasitiformes</taxon>
        <taxon>Ixodida</taxon>
        <taxon>Ixodoidea</taxon>
        <taxon>Ixodidae</taxon>
        <taxon>Haemaphysalinae</taxon>
        <taxon>Haemaphysalis</taxon>
    </lineage>
</organism>
<dbReference type="AlphaFoldDB" id="A0A9J6GV24"/>
<evidence type="ECO:0000259" key="11">
    <source>
        <dbReference type="Pfam" id="PF05649"/>
    </source>
</evidence>
<dbReference type="Gene3D" id="3.40.390.10">
    <property type="entry name" value="Collagenase (Catalytic Domain)"/>
    <property type="match status" value="1"/>
</dbReference>
<feature type="domain" description="Peptidase M13 C-terminal" evidence="10">
    <location>
        <begin position="591"/>
        <end position="722"/>
    </location>
</feature>
<dbReference type="Gene3D" id="1.10.1380.10">
    <property type="entry name" value="Neutral endopeptidase , domain2"/>
    <property type="match status" value="1"/>
</dbReference>
<dbReference type="OrthoDB" id="6486956at2759"/>
<evidence type="ECO:0000256" key="7">
    <source>
        <dbReference type="ARBA" id="ARBA00023049"/>
    </source>
</evidence>
<feature type="region of interest" description="Disordered" evidence="8">
    <location>
        <begin position="76"/>
        <end position="95"/>
    </location>
</feature>
<dbReference type="VEuPathDB" id="VectorBase:HLOH_057112"/>
<dbReference type="Pfam" id="PF05649">
    <property type="entry name" value="Peptidase_M13_N"/>
    <property type="match status" value="1"/>
</dbReference>
<evidence type="ECO:0000256" key="8">
    <source>
        <dbReference type="SAM" id="MobiDB-lite"/>
    </source>
</evidence>
<evidence type="ECO:0000256" key="4">
    <source>
        <dbReference type="ARBA" id="ARBA00022723"/>
    </source>
</evidence>
<dbReference type="InterPro" id="IPR018497">
    <property type="entry name" value="Peptidase_M13_C"/>
</dbReference>
<dbReference type="InterPro" id="IPR000718">
    <property type="entry name" value="Peptidase_M13"/>
</dbReference>
<keyword evidence="6" id="KW-0862">Zinc</keyword>
<dbReference type="GO" id="GO:0005886">
    <property type="term" value="C:plasma membrane"/>
    <property type="evidence" value="ECO:0007669"/>
    <property type="project" value="TreeGrafter"/>
</dbReference>
<comment type="similarity">
    <text evidence="2">Belongs to the peptidase M13 family.</text>
</comment>
<evidence type="ECO:0000313" key="12">
    <source>
        <dbReference type="EMBL" id="KAH9382310.1"/>
    </source>
</evidence>
<evidence type="ECO:0000259" key="10">
    <source>
        <dbReference type="Pfam" id="PF01431"/>
    </source>
</evidence>
<dbReference type="PANTHER" id="PTHR11733:SF241">
    <property type="entry name" value="GH26575P-RELATED"/>
    <property type="match status" value="1"/>
</dbReference>
<dbReference type="GO" id="GO:0004222">
    <property type="term" value="F:metalloendopeptidase activity"/>
    <property type="evidence" value="ECO:0007669"/>
    <property type="project" value="InterPro"/>
</dbReference>
<accession>A0A9J6GV24</accession>
<keyword evidence="5" id="KW-0378">Hydrolase</keyword>
<dbReference type="Proteomes" id="UP000821853">
    <property type="component" value="Chromosome 9"/>
</dbReference>
<protein>
    <submittedName>
        <fullName evidence="12">Uncharacterized protein</fullName>
    </submittedName>
</protein>
<dbReference type="GO" id="GO:0016485">
    <property type="term" value="P:protein processing"/>
    <property type="evidence" value="ECO:0007669"/>
    <property type="project" value="TreeGrafter"/>
</dbReference>
<sequence length="778" mass="86446">MSGDTTTRTPSSQLTSVYTTSSVITPRSRSLQFRLCIIGCALISVSTAIILSLVIHWFLSHGTRWFALGPGKRSGTRNGAAASKPEPGRPGAPDGCVGRGCQELARYVSESLQDTDPCDNFYEYVCGNWSSKYRLQGEAVYSEAVMSTRELETELTSLFAIGTEDISSQAMFDLYNACLKMSFFGGEPPGLRELLKSAGLAGFPYTSSDGRASAAAGRLLRVTGVAPLLQVGLTDKGIQLIVPRTLFPDFTHLSNAHRGWYSDAVRRVARMPMPELFEFEQELVALLSSPPEPYVTVALADLASTAEWNWGEFLTNAASGVLEVTPATRVRLQPNISGEALVSLLSSTKPSVLLNYLAFRLVLAYAPLLPSKRFKKLTDVMVAHKAGWEDGWSERRAHTCTKMAARAEPELAVFLLVSHLKHEELEAVLRGMAAHAKRSILDFLGEMSWVTSSFLSKVEDRFKMLEPVLFMPAEWKRVAFRMQQCRSFGCASGKLSAAGLFHEMAAQRQRRRMESSIGTFPVVPEDAFETEIRVVDENTLFVPLGVVRNAYSREAFWEYHLSRILIQLSAVLVDVFRDVASDLRQKYTDLYGRFAAAEKCLREARATMNEATLLPFSSNGTSREDLRDHLAVAAAHRMYRQLSGKEDPLSVSGLPGLPFSREQLFFVHLALSRCEKYDAAYEDQVLRHGRRAHAAYRINGPLRQTVGFARAFQCRRGSYMNPPLKDVESPLYCRYPCTQSVLHRVDSLLESVNTLRGPAQAHRHAYSFPVAVLVVGNF</sequence>
<comment type="cofactor">
    <cofactor evidence="1">
        <name>Zn(2+)</name>
        <dbReference type="ChEBI" id="CHEBI:29105"/>
    </cofactor>
</comment>
<feature type="transmembrane region" description="Helical" evidence="9">
    <location>
        <begin position="35"/>
        <end position="59"/>
    </location>
</feature>
<dbReference type="EMBL" id="JABSTR010000011">
    <property type="protein sequence ID" value="KAH9382310.1"/>
    <property type="molecule type" value="Genomic_DNA"/>
</dbReference>
<evidence type="ECO:0000256" key="5">
    <source>
        <dbReference type="ARBA" id="ARBA00022801"/>
    </source>
</evidence>